<evidence type="ECO:0000313" key="1">
    <source>
        <dbReference type="EMBL" id="ADN15705.1"/>
    </source>
</evidence>
<dbReference type="OrthoDB" id="1495225at2"/>
<keyword evidence="2" id="KW-1185">Reference proteome</keyword>
<dbReference type="InterPro" id="IPR041881">
    <property type="entry name" value="PqqD_sf"/>
</dbReference>
<evidence type="ECO:0008006" key="3">
    <source>
        <dbReference type="Google" id="ProtNLM"/>
    </source>
</evidence>
<dbReference type="STRING" id="497965.Cyan7822_3769"/>
<dbReference type="eggNOG" id="ENOG5033BC0">
    <property type="taxonomic scope" value="Bacteria"/>
</dbReference>
<dbReference type="EMBL" id="CP002198">
    <property type="protein sequence ID" value="ADN15705.1"/>
    <property type="molecule type" value="Genomic_DNA"/>
</dbReference>
<name>E0UI53_GLOV7</name>
<dbReference type="AlphaFoldDB" id="E0UI53"/>
<dbReference type="RefSeq" id="WP_013323773.1">
    <property type="nucleotide sequence ID" value="NC_014501.1"/>
</dbReference>
<evidence type="ECO:0000313" key="2">
    <source>
        <dbReference type="Proteomes" id="UP000008206"/>
    </source>
</evidence>
<protein>
    <recommendedName>
        <fullName evidence="3">PqqD family protein</fullName>
    </recommendedName>
</protein>
<dbReference type="InterPro" id="IPR008792">
    <property type="entry name" value="PQQD"/>
</dbReference>
<accession>E0UI53</accession>
<dbReference type="KEGG" id="cyj:Cyan7822_3769"/>
<organism evidence="1 2">
    <name type="scientific">Gloeothece verrucosa (strain PCC 7822)</name>
    <name type="common">Cyanothece sp. (strain PCC 7822)</name>
    <dbReference type="NCBI Taxonomy" id="497965"/>
    <lineage>
        <taxon>Bacteria</taxon>
        <taxon>Bacillati</taxon>
        <taxon>Cyanobacteriota</taxon>
        <taxon>Cyanophyceae</taxon>
        <taxon>Oscillatoriophycideae</taxon>
        <taxon>Chroococcales</taxon>
        <taxon>Aphanothecaceae</taxon>
        <taxon>Gloeothece</taxon>
        <taxon>Gloeothece verrucosa</taxon>
    </lineage>
</organism>
<sequence length="75" mass="8386">MITKDSLIVAAQEQTFSELDHETVILHLKSGVYYGLNAVGTTIWNLIQQPRAITEILDAMLTQYQVEASVCEQTC</sequence>
<dbReference type="Gene3D" id="1.10.10.1150">
    <property type="entry name" value="Coenzyme PQQ synthesis protein D (PqqD)"/>
    <property type="match status" value="1"/>
</dbReference>
<dbReference type="Pfam" id="PF05402">
    <property type="entry name" value="PqqD"/>
    <property type="match status" value="1"/>
</dbReference>
<dbReference type="HOGENOM" id="CLU_159325_2_1_3"/>
<dbReference type="Proteomes" id="UP000008206">
    <property type="component" value="Chromosome"/>
</dbReference>
<reference evidence="2" key="1">
    <citation type="journal article" date="2011" name="MBio">
        <title>Novel metabolic attributes of the genus Cyanothece, comprising a group of unicellular nitrogen-fixing Cyanobacteria.</title>
        <authorList>
            <person name="Bandyopadhyay A."/>
            <person name="Elvitigala T."/>
            <person name="Welsh E."/>
            <person name="Stockel J."/>
            <person name="Liberton M."/>
            <person name="Min H."/>
            <person name="Sherman L.A."/>
            <person name="Pakrasi H.B."/>
        </authorList>
    </citation>
    <scope>NUCLEOTIDE SEQUENCE [LARGE SCALE GENOMIC DNA]</scope>
    <source>
        <strain evidence="2">PCC 7822</strain>
    </source>
</reference>
<proteinExistence type="predicted"/>
<gene>
    <name evidence="1" type="ordered locus">Cyan7822_3769</name>
</gene>